<organism evidence="1 2">
    <name type="scientific">Anaerobutyricum soehngenii</name>
    <dbReference type="NCBI Taxonomy" id="105843"/>
    <lineage>
        <taxon>Bacteria</taxon>
        <taxon>Bacillati</taxon>
        <taxon>Bacillota</taxon>
        <taxon>Clostridia</taxon>
        <taxon>Lachnospirales</taxon>
        <taxon>Lachnospiraceae</taxon>
        <taxon>Anaerobutyricum</taxon>
    </lineage>
</organism>
<dbReference type="Proteomes" id="UP001315001">
    <property type="component" value="Unassembled WGS sequence"/>
</dbReference>
<evidence type="ECO:0000313" key="1">
    <source>
        <dbReference type="EMBL" id="MBP0057841.1"/>
    </source>
</evidence>
<reference evidence="1 2" key="1">
    <citation type="submission" date="2021-02" db="EMBL/GenBank/DDBJ databases">
        <title>Lactate utilizing bacteria of the human gut.</title>
        <authorList>
            <person name="Sheridan P.O."/>
        </authorList>
    </citation>
    <scope>NUCLEOTIDE SEQUENCE [LARGE SCALE GENOMIC DNA]</scope>
    <source>
        <strain evidence="1 2">HTF-83D</strain>
    </source>
</reference>
<gene>
    <name evidence="1" type="ORF">JYQ75_10625</name>
</gene>
<sequence length="88" mass="10069">MKRKEGFVSHTIGDKNYIVAVGDKSEQYNCVITCNGTAFYLWEILKEDCSEEQLVDALLKEYEVSEEQAQKGVANTLDILRKNHLLDE</sequence>
<dbReference type="InterPro" id="IPR041881">
    <property type="entry name" value="PqqD_sf"/>
</dbReference>
<dbReference type="EMBL" id="JAFIQO010000132">
    <property type="protein sequence ID" value="MBP0057841.1"/>
    <property type="molecule type" value="Genomic_DNA"/>
</dbReference>
<dbReference type="Pfam" id="PF05402">
    <property type="entry name" value="PqqD"/>
    <property type="match status" value="1"/>
</dbReference>
<protein>
    <submittedName>
        <fullName evidence="1">PqqD family protein</fullName>
    </submittedName>
</protein>
<comment type="caution">
    <text evidence="1">The sequence shown here is derived from an EMBL/GenBank/DDBJ whole genome shotgun (WGS) entry which is preliminary data.</text>
</comment>
<proteinExistence type="predicted"/>
<keyword evidence="2" id="KW-1185">Reference proteome</keyword>
<name>A0ABS3ZKJ9_9FIRM</name>
<dbReference type="RefSeq" id="WP_147608516.1">
    <property type="nucleotide sequence ID" value="NZ_JAFIQO010000132.1"/>
</dbReference>
<dbReference type="InterPro" id="IPR008792">
    <property type="entry name" value="PQQD"/>
</dbReference>
<dbReference type="Gene3D" id="1.10.10.1150">
    <property type="entry name" value="Coenzyme PQQ synthesis protein D (PqqD)"/>
    <property type="match status" value="1"/>
</dbReference>
<evidence type="ECO:0000313" key="2">
    <source>
        <dbReference type="Proteomes" id="UP001315001"/>
    </source>
</evidence>
<accession>A0ABS3ZKJ9</accession>